<dbReference type="AlphaFoldDB" id="A0A915L3E5"/>
<reference evidence="2" key="1">
    <citation type="submission" date="2022-11" db="UniProtKB">
        <authorList>
            <consortium name="WormBaseParasite"/>
        </authorList>
    </citation>
    <scope>IDENTIFICATION</scope>
</reference>
<evidence type="ECO:0000313" key="2">
    <source>
        <dbReference type="WBParaSite" id="nRc.2.0.1.t44284-RA"/>
    </source>
</evidence>
<dbReference type="WBParaSite" id="nRc.2.0.1.t44284-RA">
    <property type="protein sequence ID" value="nRc.2.0.1.t44284-RA"/>
    <property type="gene ID" value="nRc.2.0.1.g44284"/>
</dbReference>
<proteinExistence type="predicted"/>
<dbReference type="Proteomes" id="UP000887565">
    <property type="component" value="Unplaced"/>
</dbReference>
<accession>A0A915L3E5</accession>
<name>A0A915L3E5_ROMCU</name>
<sequence length="82" mass="9588">MNPVSTTYSVAPLNEIKFPKIYLCPLNVVDRRKIQNNFRKVYVERLNKFFGLGASLASNIEQFLFKINANYDITLFRVLKLM</sequence>
<keyword evidence="1" id="KW-1185">Reference proteome</keyword>
<protein>
    <submittedName>
        <fullName evidence="2">Uncharacterized protein</fullName>
    </submittedName>
</protein>
<organism evidence="1 2">
    <name type="scientific">Romanomermis culicivorax</name>
    <name type="common">Nematode worm</name>
    <dbReference type="NCBI Taxonomy" id="13658"/>
    <lineage>
        <taxon>Eukaryota</taxon>
        <taxon>Metazoa</taxon>
        <taxon>Ecdysozoa</taxon>
        <taxon>Nematoda</taxon>
        <taxon>Enoplea</taxon>
        <taxon>Dorylaimia</taxon>
        <taxon>Mermithida</taxon>
        <taxon>Mermithoidea</taxon>
        <taxon>Mermithidae</taxon>
        <taxon>Romanomermis</taxon>
    </lineage>
</organism>
<evidence type="ECO:0000313" key="1">
    <source>
        <dbReference type="Proteomes" id="UP000887565"/>
    </source>
</evidence>